<dbReference type="Proteomes" id="UP000253816">
    <property type="component" value="Unassembled WGS sequence"/>
</dbReference>
<reference evidence="1 2" key="1">
    <citation type="submission" date="2018-07" db="EMBL/GenBank/DDBJ databases">
        <title>Comparative genomics of the Candidatus Parilichlamydiaceae reveals evidence of convergent evolution and genome reduction in the phylum Chlamydiae.</title>
        <authorList>
            <person name="Taylor-Brown A."/>
            <person name="Polkinghorne A."/>
        </authorList>
    </citation>
    <scope>NUCLEOTIDE SEQUENCE [LARGE SCALE GENOMIC DNA]</scope>
    <source>
        <strain evidence="1 2">Hat2</strain>
    </source>
</reference>
<proteinExistence type="predicted"/>
<dbReference type="AlphaFoldDB" id="A0A369KC22"/>
<dbReference type="EMBL" id="QQBG01000028">
    <property type="protein sequence ID" value="RDB31142.1"/>
    <property type="molecule type" value="Genomic_DNA"/>
</dbReference>
<organism evidence="1 2">
    <name type="scientific">Candidatus Similichlamydia laticola</name>
    <dbReference type="NCBI Taxonomy" id="2170265"/>
    <lineage>
        <taxon>Bacteria</taxon>
        <taxon>Pseudomonadati</taxon>
        <taxon>Chlamydiota</taxon>
        <taxon>Chlamydiia</taxon>
        <taxon>Parachlamydiales</taxon>
        <taxon>Candidatus Parilichlamydiaceae</taxon>
        <taxon>Candidatus Similichlamydia</taxon>
    </lineage>
</organism>
<comment type="caution">
    <text evidence="1">The sequence shown here is derived from an EMBL/GenBank/DDBJ whole genome shotgun (WGS) entry which is preliminary data.</text>
</comment>
<evidence type="ECO:0000313" key="2">
    <source>
        <dbReference type="Proteomes" id="UP000253816"/>
    </source>
</evidence>
<keyword evidence="2" id="KW-1185">Reference proteome</keyword>
<accession>A0A369KC22</accession>
<sequence>MNKGKQSTNRCMDAGLGSTITLSFLFCLHDSLLCRSLLFDFLSFFPLHVVSLRVTDPPPFCFEKAYIVKVSLLETEIANRVPSG</sequence>
<name>A0A369KC22_9BACT</name>
<gene>
    <name evidence="1" type="ORF">HAT2_00756</name>
</gene>
<protein>
    <submittedName>
        <fullName evidence="1">Uncharacterized protein</fullName>
    </submittedName>
</protein>
<evidence type="ECO:0000313" key="1">
    <source>
        <dbReference type="EMBL" id="RDB31142.1"/>
    </source>
</evidence>